<accession>A0A928Z1N7</accession>
<evidence type="ECO:0000313" key="7">
    <source>
        <dbReference type="Proteomes" id="UP000625316"/>
    </source>
</evidence>
<evidence type="ECO:0000256" key="1">
    <source>
        <dbReference type="ARBA" id="ARBA00004776"/>
    </source>
</evidence>
<evidence type="ECO:0000259" key="5">
    <source>
        <dbReference type="Pfam" id="PF00535"/>
    </source>
</evidence>
<gene>
    <name evidence="6" type="ORF">IQ266_07135</name>
</gene>
<dbReference type="EMBL" id="JADEXQ010000017">
    <property type="protein sequence ID" value="MBE9029536.1"/>
    <property type="molecule type" value="Genomic_DNA"/>
</dbReference>
<keyword evidence="3" id="KW-0328">Glycosyltransferase</keyword>
<keyword evidence="4" id="KW-0808">Transferase</keyword>
<comment type="caution">
    <text evidence="6">The sequence shown here is derived from an EMBL/GenBank/DDBJ whole genome shotgun (WGS) entry which is preliminary data.</text>
</comment>
<dbReference type="InterPro" id="IPR029044">
    <property type="entry name" value="Nucleotide-diphossugar_trans"/>
</dbReference>
<dbReference type="Pfam" id="PF00535">
    <property type="entry name" value="Glycos_transf_2"/>
    <property type="match status" value="1"/>
</dbReference>
<proteinExistence type="inferred from homology"/>
<protein>
    <submittedName>
        <fullName evidence="6">Glycosyltransferase</fullName>
    </submittedName>
</protein>
<evidence type="ECO:0000313" key="6">
    <source>
        <dbReference type="EMBL" id="MBE9029536.1"/>
    </source>
</evidence>
<dbReference type="PANTHER" id="PTHR43179:SF12">
    <property type="entry name" value="GALACTOFURANOSYLTRANSFERASE GLFT2"/>
    <property type="match status" value="1"/>
</dbReference>
<dbReference type="PANTHER" id="PTHR43179">
    <property type="entry name" value="RHAMNOSYLTRANSFERASE WBBL"/>
    <property type="match status" value="1"/>
</dbReference>
<dbReference type="InterPro" id="IPR001173">
    <property type="entry name" value="Glyco_trans_2-like"/>
</dbReference>
<dbReference type="Proteomes" id="UP000625316">
    <property type="component" value="Unassembled WGS sequence"/>
</dbReference>
<name>A0A928Z1N7_9CYAN</name>
<sequence>MKITLIIPSYRRPQDLERCLGAIQQQFRPVDELIVVMRDTDAQTWEFIKHYDAGLLPLRMVTVVEPGVIAAMNLGLANANGDIVVFTDDDAVAHPDWLAKLEQHYQADMKIGGVGGRDCVYLNGKLLDIQHSVVGQVKWFGKVIGNHHAGSGAAREVDVLKGVNMSFRQAAIDGELFDPSMKGSGAQIHFEIEFCLRVKKSGWKILYDPSLQVDHYPSQRFDEDQREGFHPLATANLAHNETVALLKHLSPIRRIVFMLWACIVGHRGSFGLIQLLRFLPRDGLIAWQKYCSSMRGRWQGLSSWSHSR</sequence>
<comment type="pathway">
    <text evidence="1">Cell wall biogenesis; cell wall polysaccharide biosynthesis.</text>
</comment>
<dbReference type="SUPFAM" id="SSF53448">
    <property type="entry name" value="Nucleotide-diphospho-sugar transferases"/>
    <property type="match status" value="1"/>
</dbReference>
<dbReference type="Gene3D" id="3.90.550.10">
    <property type="entry name" value="Spore Coat Polysaccharide Biosynthesis Protein SpsA, Chain A"/>
    <property type="match status" value="1"/>
</dbReference>
<reference evidence="6" key="1">
    <citation type="submission" date="2020-10" db="EMBL/GenBank/DDBJ databases">
        <authorList>
            <person name="Castelo-Branco R."/>
            <person name="Eusebio N."/>
            <person name="Adriana R."/>
            <person name="Vieira A."/>
            <person name="Brugerolle De Fraissinette N."/>
            <person name="Rezende De Castro R."/>
            <person name="Schneider M.P."/>
            <person name="Vasconcelos V."/>
            <person name="Leao P.N."/>
        </authorList>
    </citation>
    <scope>NUCLEOTIDE SEQUENCE</scope>
    <source>
        <strain evidence="6">LEGE 11480</strain>
    </source>
</reference>
<dbReference type="GO" id="GO:0016757">
    <property type="term" value="F:glycosyltransferase activity"/>
    <property type="evidence" value="ECO:0007669"/>
    <property type="project" value="UniProtKB-KW"/>
</dbReference>
<evidence type="ECO:0000256" key="4">
    <source>
        <dbReference type="ARBA" id="ARBA00022679"/>
    </source>
</evidence>
<feature type="domain" description="Glycosyltransferase 2-like" evidence="5">
    <location>
        <begin position="5"/>
        <end position="124"/>
    </location>
</feature>
<evidence type="ECO:0000256" key="2">
    <source>
        <dbReference type="ARBA" id="ARBA00006739"/>
    </source>
</evidence>
<dbReference type="AlphaFoldDB" id="A0A928Z1N7"/>
<evidence type="ECO:0000256" key="3">
    <source>
        <dbReference type="ARBA" id="ARBA00022676"/>
    </source>
</evidence>
<comment type="similarity">
    <text evidence="2">Belongs to the glycosyltransferase 2 family.</text>
</comment>
<keyword evidence="7" id="KW-1185">Reference proteome</keyword>
<organism evidence="6 7">
    <name type="scientific">Romeriopsis navalis LEGE 11480</name>
    <dbReference type="NCBI Taxonomy" id="2777977"/>
    <lineage>
        <taxon>Bacteria</taxon>
        <taxon>Bacillati</taxon>
        <taxon>Cyanobacteriota</taxon>
        <taxon>Cyanophyceae</taxon>
        <taxon>Leptolyngbyales</taxon>
        <taxon>Leptolyngbyaceae</taxon>
        <taxon>Romeriopsis</taxon>
        <taxon>Romeriopsis navalis</taxon>
    </lineage>
</organism>
<dbReference type="RefSeq" id="WP_264324354.1">
    <property type="nucleotide sequence ID" value="NZ_JADEXQ010000017.1"/>
</dbReference>